<keyword evidence="10" id="KW-0539">Nucleus</keyword>
<keyword evidence="6" id="KW-0963">Cytoplasm</keyword>
<reference evidence="14" key="1">
    <citation type="submission" date="2021-07" db="EMBL/GenBank/DDBJ databases">
        <authorList>
            <person name="Catto M.A."/>
            <person name="Jacobson A."/>
            <person name="Kennedy G."/>
            <person name="Labadie P."/>
            <person name="Hunt B.G."/>
            <person name="Srinivasan R."/>
        </authorList>
    </citation>
    <scope>NUCLEOTIDE SEQUENCE</scope>
    <source>
        <strain evidence="14">PL_HMW_Pooled</strain>
        <tissue evidence="14">Head</tissue>
    </source>
</reference>
<dbReference type="AlphaFoldDB" id="A0AAE1LI16"/>
<comment type="similarity">
    <text evidence="4">Belongs to the HARBI1 family.</text>
</comment>
<dbReference type="InterPro" id="IPR027806">
    <property type="entry name" value="HARBI1_dom"/>
</dbReference>
<dbReference type="GO" id="GO:0046872">
    <property type="term" value="F:metal ion binding"/>
    <property type="evidence" value="ECO:0007669"/>
    <property type="project" value="UniProtKB-KW"/>
</dbReference>
<evidence type="ECO:0000256" key="7">
    <source>
        <dbReference type="ARBA" id="ARBA00022722"/>
    </source>
</evidence>
<evidence type="ECO:0000256" key="1">
    <source>
        <dbReference type="ARBA" id="ARBA00001968"/>
    </source>
</evidence>
<reference evidence="14" key="2">
    <citation type="journal article" date="2023" name="BMC Genomics">
        <title>Pest status, molecular evolution, and epigenetic factors derived from the genome assembly of Frankliniella fusca, a thysanopteran phytovirus vector.</title>
        <authorList>
            <person name="Catto M.A."/>
            <person name="Labadie P.E."/>
            <person name="Jacobson A.L."/>
            <person name="Kennedy G.G."/>
            <person name="Srinivasan R."/>
            <person name="Hunt B.G."/>
        </authorList>
    </citation>
    <scope>NUCLEOTIDE SEQUENCE</scope>
    <source>
        <strain evidence="14">PL_HMW_Pooled</strain>
    </source>
</reference>
<accession>A0AAE1LI16</accession>
<keyword evidence="9" id="KW-0378">Hydrolase</keyword>
<sequence>MNRRQRSCLALQSFLTLDDSDSEDDAPARRPRLIKERMLHFDDLDDVAFMKRFRLSKEGALYVLEKIAIKLEFRSFEKNQSVAPVNQLLLCLRFYATGCTQLSAGDFCGVSESTANRIVLRVSDALASLYKEHISFPDDEASLKRTQLEFHKIARFPKVIGAVDCTHVKIKSPGGEQAEYYRCRKGYFSLNCQAICNANMEILDMVARWPGSTHDQTIFDQCRQRALLENDRYGDVYLLGDGGYACRKYIMTPLAECRTPAENLYNEAQIRTRNPVERLFGIWKGRFPVLALGLNVDLKNVEPIIIATAVLHNILRRRGEAEPPDDDELNLPMPWDRLIDFGQIELVNHPTATEDNNLHRRAIINDYFRSLQHVHQ</sequence>
<comment type="function">
    <text evidence="12">Transposase-derived protein that may have nuclease activity. Does not have transposase activity.</text>
</comment>
<evidence type="ECO:0000256" key="2">
    <source>
        <dbReference type="ARBA" id="ARBA00004123"/>
    </source>
</evidence>
<evidence type="ECO:0000256" key="3">
    <source>
        <dbReference type="ARBA" id="ARBA00004496"/>
    </source>
</evidence>
<name>A0AAE1LI16_9NEOP</name>
<dbReference type="GO" id="GO:0005634">
    <property type="term" value="C:nucleus"/>
    <property type="evidence" value="ECO:0007669"/>
    <property type="project" value="UniProtKB-SubCell"/>
</dbReference>
<evidence type="ECO:0000256" key="8">
    <source>
        <dbReference type="ARBA" id="ARBA00022723"/>
    </source>
</evidence>
<evidence type="ECO:0000256" key="12">
    <source>
        <dbReference type="ARBA" id="ARBA00045850"/>
    </source>
</evidence>
<evidence type="ECO:0000259" key="13">
    <source>
        <dbReference type="Pfam" id="PF13359"/>
    </source>
</evidence>
<keyword evidence="15" id="KW-1185">Reference proteome</keyword>
<feature type="domain" description="DDE Tnp4" evidence="13">
    <location>
        <begin position="163"/>
        <end position="313"/>
    </location>
</feature>
<gene>
    <name evidence="14" type="ORF">KUF71_009482</name>
</gene>
<dbReference type="InterPro" id="IPR045249">
    <property type="entry name" value="HARBI1-like"/>
</dbReference>
<dbReference type="PANTHER" id="PTHR22930">
    <property type="match status" value="1"/>
</dbReference>
<evidence type="ECO:0000256" key="10">
    <source>
        <dbReference type="ARBA" id="ARBA00023242"/>
    </source>
</evidence>
<evidence type="ECO:0000256" key="9">
    <source>
        <dbReference type="ARBA" id="ARBA00022801"/>
    </source>
</evidence>
<comment type="caution">
    <text evidence="14">The sequence shown here is derived from an EMBL/GenBank/DDBJ whole genome shotgun (WGS) entry which is preliminary data.</text>
</comment>
<dbReference type="Pfam" id="PF13359">
    <property type="entry name" value="DDE_Tnp_4"/>
    <property type="match status" value="1"/>
</dbReference>
<dbReference type="EMBL" id="JAHWGI010000990">
    <property type="protein sequence ID" value="KAK3920195.1"/>
    <property type="molecule type" value="Genomic_DNA"/>
</dbReference>
<comment type="cofactor">
    <cofactor evidence="1">
        <name>a divalent metal cation</name>
        <dbReference type="ChEBI" id="CHEBI:60240"/>
    </cofactor>
</comment>
<dbReference type="PRINTS" id="PR02086">
    <property type="entry name" value="PUTNUCHARBI1"/>
</dbReference>
<dbReference type="Proteomes" id="UP001219518">
    <property type="component" value="Unassembled WGS sequence"/>
</dbReference>
<evidence type="ECO:0000256" key="5">
    <source>
        <dbReference type="ARBA" id="ARBA00015519"/>
    </source>
</evidence>
<evidence type="ECO:0000313" key="14">
    <source>
        <dbReference type="EMBL" id="KAK3920195.1"/>
    </source>
</evidence>
<dbReference type="GO" id="GO:0004518">
    <property type="term" value="F:nuclease activity"/>
    <property type="evidence" value="ECO:0007669"/>
    <property type="project" value="UniProtKB-KW"/>
</dbReference>
<protein>
    <recommendedName>
        <fullName evidence="5">Putative nuclease HARBI1</fullName>
    </recommendedName>
    <alternativeName>
        <fullName evidence="11">Harbinger transposase-derived nuclease</fullName>
    </alternativeName>
</protein>
<evidence type="ECO:0000313" key="15">
    <source>
        <dbReference type="Proteomes" id="UP001219518"/>
    </source>
</evidence>
<proteinExistence type="inferred from homology"/>
<evidence type="ECO:0000256" key="6">
    <source>
        <dbReference type="ARBA" id="ARBA00022490"/>
    </source>
</evidence>
<comment type="subcellular location">
    <subcellularLocation>
        <location evidence="3">Cytoplasm</location>
    </subcellularLocation>
    <subcellularLocation>
        <location evidence="2">Nucleus</location>
    </subcellularLocation>
</comment>
<keyword evidence="8" id="KW-0479">Metal-binding</keyword>
<evidence type="ECO:0000256" key="4">
    <source>
        <dbReference type="ARBA" id="ARBA00006958"/>
    </source>
</evidence>
<dbReference type="GO" id="GO:0005737">
    <property type="term" value="C:cytoplasm"/>
    <property type="evidence" value="ECO:0007669"/>
    <property type="project" value="UniProtKB-SubCell"/>
</dbReference>
<keyword evidence="7" id="KW-0540">Nuclease</keyword>
<dbReference type="PANTHER" id="PTHR22930:SF289">
    <property type="entry name" value="DDE TNP4 DOMAIN-CONTAINING PROTEIN-RELATED"/>
    <property type="match status" value="1"/>
</dbReference>
<organism evidence="14 15">
    <name type="scientific">Frankliniella fusca</name>
    <dbReference type="NCBI Taxonomy" id="407009"/>
    <lineage>
        <taxon>Eukaryota</taxon>
        <taxon>Metazoa</taxon>
        <taxon>Ecdysozoa</taxon>
        <taxon>Arthropoda</taxon>
        <taxon>Hexapoda</taxon>
        <taxon>Insecta</taxon>
        <taxon>Pterygota</taxon>
        <taxon>Neoptera</taxon>
        <taxon>Paraneoptera</taxon>
        <taxon>Thysanoptera</taxon>
        <taxon>Terebrantia</taxon>
        <taxon>Thripoidea</taxon>
        <taxon>Thripidae</taxon>
        <taxon>Frankliniella</taxon>
    </lineage>
</organism>
<dbReference type="InterPro" id="IPR026103">
    <property type="entry name" value="HARBI1_animal"/>
</dbReference>
<dbReference type="GO" id="GO:0016787">
    <property type="term" value="F:hydrolase activity"/>
    <property type="evidence" value="ECO:0007669"/>
    <property type="project" value="UniProtKB-KW"/>
</dbReference>
<evidence type="ECO:0000256" key="11">
    <source>
        <dbReference type="ARBA" id="ARBA00030126"/>
    </source>
</evidence>